<dbReference type="EMBL" id="CAESAO010000136">
    <property type="protein sequence ID" value="CAB4346308.1"/>
    <property type="molecule type" value="Genomic_DNA"/>
</dbReference>
<accession>A0A6J5ZXM6</accession>
<protein>
    <submittedName>
        <fullName evidence="5">Unannotated protein</fullName>
    </submittedName>
</protein>
<evidence type="ECO:0000256" key="1">
    <source>
        <dbReference type="ARBA" id="ARBA00022679"/>
    </source>
</evidence>
<dbReference type="AlphaFoldDB" id="A0A6J5ZXM6"/>
<dbReference type="PRINTS" id="PR00094">
    <property type="entry name" value="ADENYLTKNASE"/>
</dbReference>
<keyword evidence="2" id="KW-0547">Nucleotide-binding</keyword>
<dbReference type="InterPro" id="IPR000850">
    <property type="entry name" value="Adenylat/UMP-CMP_kin"/>
</dbReference>
<dbReference type="GO" id="GO:0005524">
    <property type="term" value="F:ATP binding"/>
    <property type="evidence" value="ECO:0007669"/>
    <property type="project" value="InterPro"/>
</dbReference>
<proteinExistence type="inferred from homology"/>
<dbReference type="InterPro" id="IPR007862">
    <property type="entry name" value="Adenylate_kinase_lid-dom"/>
</dbReference>
<dbReference type="InterPro" id="IPR027417">
    <property type="entry name" value="P-loop_NTPase"/>
</dbReference>
<dbReference type="NCBIfam" id="NF001381">
    <property type="entry name" value="PRK00279.1-3"/>
    <property type="match status" value="1"/>
</dbReference>
<feature type="domain" description="Adenylate kinase active site lid" evidence="4">
    <location>
        <begin position="130"/>
        <end position="165"/>
    </location>
</feature>
<dbReference type="PROSITE" id="PS00113">
    <property type="entry name" value="ADENYLATE_KINASE"/>
    <property type="match status" value="1"/>
</dbReference>
<dbReference type="InterPro" id="IPR006259">
    <property type="entry name" value="Adenyl_kin_sub"/>
</dbReference>
<dbReference type="PANTHER" id="PTHR23359">
    <property type="entry name" value="NUCLEOTIDE KINASE"/>
    <property type="match status" value="1"/>
</dbReference>
<keyword evidence="3" id="KW-0418">Kinase</keyword>
<dbReference type="NCBIfam" id="TIGR01351">
    <property type="entry name" value="adk"/>
    <property type="match status" value="1"/>
</dbReference>
<dbReference type="NCBIfam" id="NF011100">
    <property type="entry name" value="PRK14527.1"/>
    <property type="match status" value="1"/>
</dbReference>
<dbReference type="Pfam" id="PF00406">
    <property type="entry name" value="ADK"/>
    <property type="match status" value="1"/>
</dbReference>
<gene>
    <name evidence="5" type="ORF">UFOPK3522_01327</name>
</gene>
<evidence type="ECO:0000259" key="4">
    <source>
        <dbReference type="Pfam" id="PF05191"/>
    </source>
</evidence>
<dbReference type="NCBIfam" id="NF001380">
    <property type="entry name" value="PRK00279.1-2"/>
    <property type="match status" value="1"/>
</dbReference>
<keyword evidence="1" id="KW-0808">Transferase</keyword>
<evidence type="ECO:0000256" key="2">
    <source>
        <dbReference type="ARBA" id="ARBA00022741"/>
    </source>
</evidence>
<dbReference type="FunFam" id="3.40.50.300:FF:000106">
    <property type="entry name" value="Adenylate kinase mitochondrial"/>
    <property type="match status" value="1"/>
</dbReference>
<dbReference type="SUPFAM" id="SSF52540">
    <property type="entry name" value="P-loop containing nucleoside triphosphate hydrolases"/>
    <property type="match status" value="1"/>
</dbReference>
<dbReference type="Pfam" id="PF05191">
    <property type="entry name" value="ADK_lid"/>
    <property type="match status" value="1"/>
</dbReference>
<dbReference type="CDD" id="cd01428">
    <property type="entry name" value="ADK"/>
    <property type="match status" value="1"/>
</dbReference>
<dbReference type="GO" id="GO:0004017">
    <property type="term" value="F:AMP kinase activity"/>
    <property type="evidence" value="ECO:0007669"/>
    <property type="project" value="InterPro"/>
</dbReference>
<dbReference type="InterPro" id="IPR033690">
    <property type="entry name" value="Adenylat_kinase_CS"/>
</dbReference>
<dbReference type="HAMAP" id="MF_00235">
    <property type="entry name" value="Adenylate_kinase_Adk"/>
    <property type="match status" value="1"/>
</dbReference>
<dbReference type="Gene3D" id="3.40.50.300">
    <property type="entry name" value="P-loop containing nucleotide triphosphate hydrolases"/>
    <property type="match status" value="1"/>
</dbReference>
<reference evidence="5" key="1">
    <citation type="submission" date="2020-05" db="EMBL/GenBank/DDBJ databases">
        <authorList>
            <person name="Chiriac C."/>
            <person name="Salcher M."/>
            <person name="Ghai R."/>
            <person name="Kavagutti S V."/>
        </authorList>
    </citation>
    <scope>NUCLEOTIDE SEQUENCE</scope>
</reference>
<organism evidence="5">
    <name type="scientific">freshwater metagenome</name>
    <dbReference type="NCBI Taxonomy" id="449393"/>
    <lineage>
        <taxon>unclassified sequences</taxon>
        <taxon>metagenomes</taxon>
        <taxon>ecological metagenomes</taxon>
    </lineage>
</organism>
<evidence type="ECO:0000256" key="3">
    <source>
        <dbReference type="ARBA" id="ARBA00022777"/>
    </source>
</evidence>
<sequence>MAELNLILLGPPGAGKGTQAEQLRTEFELPHIATGDILRQAVAEKTELGELAASYMDAGNLVPDDVIIGVLLEAVGRPDARDGFLLDGFPRTIPQAEALGTDLEKLGRKLTAVLMIEVDDDVIVNRISGRRVNPVSGRVYHVDYDPPKVEGIDDVDGTPLVQREDDQPETVRNRLAVYHEQTAPLAEYYEQLGLLHRFDGSAAPSEVFSHIRATIATLKLEETI</sequence>
<evidence type="ECO:0000313" key="5">
    <source>
        <dbReference type="EMBL" id="CAB4346308.1"/>
    </source>
</evidence>
<name>A0A6J5ZXM6_9ZZZZ</name>